<evidence type="ECO:0000256" key="2">
    <source>
        <dbReference type="SAM" id="Phobius"/>
    </source>
</evidence>
<keyword evidence="2" id="KW-0812">Transmembrane</keyword>
<evidence type="ECO:0008006" key="4">
    <source>
        <dbReference type="Google" id="ProtNLM"/>
    </source>
</evidence>
<accession>A0AAU7W974</accession>
<name>A0AAU7W974_9MICO</name>
<proteinExistence type="predicted"/>
<protein>
    <recommendedName>
        <fullName evidence="4">DUF4190 domain-containing protein</fullName>
    </recommendedName>
</protein>
<sequence>MSQQFGPQRPIGVTIVTALVWIGGVLDVLAGILLLVASADAAAADAFGGTAGLVTAAIATILVGVISIVIGFGLLRVTPSPESPSRSSRRSRSPCPSCWR</sequence>
<gene>
    <name evidence="3" type="ORF">ABIQ69_03520</name>
</gene>
<dbReference type="EMBL" id="CP158374">
    <property type="protein sequence ID" value="XBX83008.1"/>
    <property type="molecule type" value="Genomic_DNA"/>
</dbReference>
<keyword evidence="2" id="KW-0472">Membrane</keyword>
<feature type="transmembrane region" description="Helical" evidence="2">
    <location>
        <begin position="51"/>
        <end position="75"/>
    </location>
</feature>
<organism evidence="3">
    <name type="scientific">Agromyces sp. G08B096</name>
    <dbReference type="NCBI Taxonomy" id="3156399"/>
    <lineage>
        <taxon>Bacteria</taxon>
        <taxon>Bacillati</taxon>
        <taxon>Actinomycetota</taxon>
        <taxon>Actinomycetes</taxon>
        <taxon>Micrococcales</taxon>
        <taxon>Microbacteriaceae</taxon>
        <taxon>Agromyces</taxon>
    </lineage>
</organism>
<evidence type="ECO:0000256" key="1">
    <source>
        <dbReference type="SAM" id="MobiDB-lite"/>
    </source>
</evidence>
<dbReference type="AlphaFoldDB" id="A0AAU7W974"/>
<feature type="transmembrane region" description="Helical" evidence="2">
    <location>
        <begin position="12"/>
        <end position="39"/>
    </location>
</feature>
<keyword evidence="2" id="KW-1133">Transmembrane helix</keyword>
<reference evidence="3" key="1">
    <citation type="submission" date="2024-05" db="EMBL/GenBank/DDBJ databases">
        <authorList>
            <person name="Yu L."/>
        </authorList>
    </citation>
    <scope>NUCLEOTIDE SEQUENCE</scope>
    <source>
        <strain evidence="3">G08B096</strain>
    </source>
</reference>
<dbReference type="RefSeq" id="WP_350349024.1">
    <property type="nucleotide sequence ID" value="NZ_CP158374.1"/>
</dbReference>
<evidence type="ECO:0000313" key="3">
    <source>
        <dbReference type="EMBL" id="XBX83008.1"/>
    </source>
</evidence>
<feature type="region of interest" description="Disordered" evidence="1">
    <location>
        <begin position="78"/>
        <end position="100"/>
    </location>
</feature>